<dbReference type="KEGG" id="asha:G8E00_12775"/>
<keyword evidence="1" id="KW-1133">Transmembrane helix</keyword>
<protein>
    <submittedName>
        <fullName evidence="2">Uncharacterized protein</fullName>
    </submittedName>
</protein>
<feature type="transmembrane region" description="Helical" evidence="1">
    <location>
        <begin position="16"/>
        <end position="34"/>
    </location>
</feature>
<feature type="transmembrane region" description="Helical" evidence="1">
    <location>
        <begin position="54"/>
        <end position="72"/>
    </location>
</feature>
<proteinExistence type="predicted"/>
<accession>A0A6G8RYE3</accession>
<evidence type="ECO:0000313" key="2">
    <source>
        <dbReference type="EMBL" id="QIO06753.1"/>
    </source>
</evidence>
<dbReference type="Proteomes" id="UP000502297">
    <property type="component" value="Chromosome"/>
</dbReference>
<sequence>MKNIAFKITNVIQSKAFLICVWLLVTLLLAYYANTPNPRPMDPDHYVFKYPLESVILLSFYYAVFLCVYLCVFHIEWFKKHPYLSYFISSIIAVIFFLFAAIISMHSFGMIIVFIFAVVMTNLMHFVIYPLIWLFK</sequence>
<feature type="transmembrane region" description="Helical" evidence="1">
    <location>
        <begin position="111"/>
        <end position="135"/>
    </location>
</feature>
<keyword evidence="3" id="KW-1185">Reference proteome</keyword>
<evidence type="ECO:0000313" key="3">
    <source>
        <dbReference type="Proteomes" id="UP000502297"/>
    </source>
</evidence>
<name>A0A6G8RYE3_9GAMM</name>
<keyword evidence="1" id="KW-0472">Membrane</keyword>
<organism evidence="2 3">
    <name type="scientific">Acinetobacter shaoyimingii</name>
    <dbReference type="NCBI Taxonomy" id="2715164"/>
    <lineage>
        <taxon>Bacteria</taxon>
        <taxon>Pseudomonadati</taxon>
        <taxon>Pseudomonadota</taxon>
        <taxon>Gammaproteobacteria</taxon>
        <taxon>Moraxellales</taxon>
        <taxon>Moraxellaceae</taxon>
        <taxon>Acinetobacter</taxon>
    </lineage>
</organism>
<evidence type="ECO:0000256" key="1">
    <source>
        <dbReference type="SAM" id="Phobius"/>
    </source>
</evidence>
<reference evidence="2 3" key="1">
    <citation type="submission" date="2020-03" db="EMBL/GenBank/DDBJ databases">
        <authorList>
            <person name="Zhu W."/>
        </authorList>
    </citation>
    <scope>NUCLEOTIDE SEQUENCE [LARGE SCALE GENOMIC DNA]</scope>
    <source>
        <strain evidence="2 3">323-1</strain>
    </source>
</reference>
<gene>
    <name evidence="2" type="ORF">G8E00_12775</name>
</gene>
<feature type="transmembrane region" description="Helical" evidence="1">
    <location>
        <begin position="84"/>
        <end position="105"/>
    </location>
</feature>
<dbReference type="AlphaFoldDB" id="A0A6G8RYE3"/>
<dbReference type="EMBL" id="CP049801">
    <property type="protein sequence ID" value="QIO06753.1"/>
    <property type="molecule type" value="Genomic_DNA"/>
</dbReference>
<keyword evidence="1" id="KW-0812">Transmembrane</keyword>
<dbReference type="RefSeq" id="WP_166225128.1">
    <property type="nucleotide sequence ID" value="NZ_CP049801.1"/>
</dbReference>